<dbReference type="GO" id="GO:0008250">
    <property type="term" value="C:oligosaccharyltransferase complex"/>
    <property type="evidence" value="ECO:0007669"/>
    <property type="project" value="InterPro"/>
</dbReference>
<name>I7M930_TETTS</name>
<feature type="transmembrane region" description="Helical" evidence="8">
    <location>
        <begin position="123"/>
        <end position="141"/>
    </location>
</feature>
<dbReference type="AlphaFoldDB" id="I7M930"/>
<feature type="compositionally biased region" description="Basic residues" evidence="9">
    <location>
        <begin position="1"/>
        <end position="10"/>
    </location>
</feature>
<comment type="similarity">
    <text evidence="3 8">Belongs to the DAD/OST2 family.</text>
</comment>
<evidence type="ECO:0000256" key="3">
    <source>
        <dbReference type="ARBA" id="ARBA00009386"/>
    </source>
</evidence>
<dbReference type="PIRSF" id="PIRSF005588">
    <property type="entry name" value="DAD"/>
    <property type="match status" value="1"/>
</dbReference>
<dbReference type="PANTHER" id="PTHR10705:SF0">
    <property type="entry name" value="DOLICHYL-DIPHOSPHOOLIGOSACCHARIDE--PROTEIN GLYCOSYLTRANSFERASE SUBUNIT DAD1"/>
    <property type="match status" value="1"/>
</dbReference>
<comment type="pathway">
    <text evidence="2 8">Protein modification; protein glycosylation.</text>
</comment>
<evidence type="ECO:0000256" key="1">
    <source>
        <dbReference type="ARBA" id="ARBA00004477"/>
    </source>
</evidence>
<dbReference type="Proteomes" id="UP000009168">
    <property type="component" value="Unassembled WGS sequence"/>
</dbReference>
<comment type="subunit">
    <text evidence="8">Component of the oligosaccharyltransferase (OST) complex.</text>
</comment>
<comment type="subcellular location">
    <subcellularLocation>
        <location evidence="1 8">Endoplasmic reticulum membrane</location>
        <topology evidence="1 8">Multi-pass membrane protein</topology>
    </subcellularLocation>
</comment>
<evidence type="ECO:0000256" key="6">
    <source>
        <dbReference type="ARBA" id="ARBA00022989"/>
    </source>
</evidence>
<evidence type="ECO:0000313" key="11">
    <source>
        <dbReference type="Proteomes" id="UP000009168"/>
    </source>
</evidence>
<evidence type="ECO:0000256" key="5">
    <source>
        <dbReference type="ARBA" id="ARBA00022824"/>
    </source>
</evidence>
<keyword evidence="5 8" id="KW-0256">Endoplasmic reticulum</keyword>
<evidence type="ECO:0000313" key="10">
    <source>
        <dbReference type="EMBL" id="EAS00602.1"/>
    </source>
</evidence>
<feature type="transmembrane region" description="Helical" evidence="8">
    <location>
        <begin position="57"/>
        <end position="78"/>
    </location>
</feature>
<evidence type="ECO:0000256" key="2">
    <source>
        <dbReference type="ARBA" id="ARBA00004922"/>
    </source>
</evidence>
<dbReference type="Pfam" id="PF02109">
    <property type="entry name" value="DAD"/>
    <property type="match status" value="1"/>
</dbReference>
<sequence length="142" mass="16702">MSKKVQTKKKQQTDNSSDSDSEDDQLEMKQINLSSVRDIFRTFWNSYKKNTPSKIKLMDAFVVYCIMIICIQFFYYFVVGNFPQNSLIIGIFAPLGSATFTVCLRQQISQKTRYMNQSSDRSFWEYFLSMYIMFLACINYLG</sequence>
<dbReference type="FunCoup" id="I7M930">
    <property type="interactions" value="154"/>
</dbReference>
<proteinExistence type="inferred from homology"/>
<dbReference type="EMBL" id="GG662612">
    <property type="protein sequence ID" value="EAS00602.1"/>
    <property type="molecule type" value="Genomic_DNA"/>
</dbReference>
<dbReference type="STRING" id="312017.I7M930"/>
<dbReference type="RefSeq" id="XP_001020847.1">
    <property type="nucleotide sequence ID" value="XM_001020847.1"/>
</dbReference>
<evidence type="ECO:0000256" key="4">
    <source>
        <dbReference type="ARBA" id="ARBA00022692"/>
    </source>
</evidence>
<keyword evidence="11" id="KW-1185">Reference proteome</keyword>
<dbReference type="HOGENOM" id="CLU_111220_2_1_1"/>
<dbReference type="UniPathway" id="UPA00378"/>
<accession>I7M930</accession>
<keyword evidence="6 8" id="KW-1133">Transmembrane helix</keyword>
<feature type="transmembrane region" description="Helical" evidence="8">
    <location>
        <begin position="84"/>
        <end position="103"/>
    </location>
</feature>
<dbReference type="InParanoid" id="I7M930"/>
<dbReference type="InterPro" id="IPR003038">
    <property type="entry name" value="DAD/Ost2"/>
</dbReference>
<feature type="region of interest" description="Disordered" evidence="9">
    <location>
        <begin position="1"/>
        <end position="25"/>
    </location>
</feature>
<keyword evidence="4 8" id="KW-0812">Transmembrane</keyword>
<dbReference type="GO" id="GO:0006487">
    <property type="term" value="P:protein N-linked glycosylation"/>
    <property type="evidence" value="ECO:0007669"/>
    <property type="project" value="TreeGrafter"/>
</dbReference>
<evidence type="ECO:0000256" key="7">
    <source>
        <dbReference type="ARBA" id="ARBA00023136"/>
    </source>
</evidence>
<organism evidence="10 11">
    <name type="scientific">Tetrahymena thermophila (strain SB210)</name>
    <dbReference type="NCBI Taxonomy" id="312017"/>
    <lineage>
        <taxon>Eukaryota</taxon>
        <taxon>Sar</taxon>
        <taxon>Alveolata</taxon>
        <taxon>Ciliophora</taxon>
        <taxon>Intramacronucleata</taxon>
        <taxon>Oligohymenophorea</taxon>
        <taxon>Hymenostomatida</taxon>
        <taxon>Tetrahymenina</taxon>
        <taxon>Tetrahymenidae</taxon>
        <taxon>Tetrahymena</taxon>
    </lineage>
</organism>
<evidence type="ECO:0000256" key="8">
    <source>
        <dbReference type="RuleBase" id="RU361136"/>
    </source>
</evidence>
<dbReference type="OMA" id="HIILHIV"/>
<keyword evidence="7 8" id="KW-0472">Membrane</keyword>
<comment type="function">
    <text evidence="8">Subunit of the oligosaccharyl transferase (OST) complex that catalyzes the initial transfer of a defined glycan (Glc(3)Man(9)GlcNAc(2) in eukaryotes) from the lipid carrier dolichol-pyrophosphate to an asparagine residue within an Asn-X-Ser/Thr consensus motif in nascent polypeptide chains, the first step in protein N-glycosylation. N-glycosylation occurs cotranslationally and the complex associates with the Sec61 complex at the channel-forming translocon complex that mediates protein translocation across the endoplasmic reticulum (ER). All subunits are required for a maximal enzyme activity.</text>
</comment>
<protein>
    <recommendedName>
        <fullName evidence="8">Dolichyl-diphosphooligosaccharide--protein glycosyltransferase subunit OST2</fullName>
        <shortName evidence="8">Oligosaccharyl transferase subunit OST2</shortName>
    </recommendedName>
</protein>
<dbReference type="PANTHER" id="PTHR10705">
    <property type="entry name" value="DOLICHYL-DIPHOSPHOOLIGOSACCHARIDE--PROTEIN GLYCOSYLTRANSFERASE SUBUNIT DAD1"/>
    <property type="match status" value="1"/>
</dbReference>
<gene>
    <name evidence="10" type="ORF">TTHERM_00411530</name>
</gene>
<evidence type="ECO:0000256" key="9">
    <source>
        <dbReference type="SAM" id="MobiDB-lite"/>
    </source>
</evidence>
<dbReference type="eggNOG" id="KOG1746">
    <property type="taxonomic scope" value="Eukaryota"/>
</dbReference>
<reference evidence="11" key="1">
    <citation type="journal article" date="2006" name="PLoS Biol.">
        <title>Macronuclear genome sequence of the ciliate Tetrahymena thermophila, a model eukaryote.</title>
        <authorList>
            <person name="Eisen J.A."/>
            <person name="Coyne R.S."/>
            <person name="Wu M."/>
            <person name="Wu D."/>
            <person name="Thiagarajan M."/>
            <person name="Wortman J.R."/>
            <person name="Badger J.H."/>
            <person name="Ren Q."/>
            <person name="Amedeo P."/>
            <person name="Jones K.M."/>
            <person name="Tallon L.J."/>
            <person name="Delcher A.L."/>
            <person name="Salzberg S.L."/>
            <person name="Silva J.C."/>
            <person name="Haas B.J."/>
            <person name="Majoros W.H."/>
            <person name="Farzad M."/>
            <person name="Carlton J.M."/>
            <person name="Smith R.K. Jr."/>
            <person name="Garg J."/>
            <person name="Pearlman R.E."/>
            <person name="Karrer K.M."/>
            <person name="Sun L."/>
            <person name="Manning G."/>
            <person name="Elde N.C."/>
            <person name="Turkewitz A.P."/>
            <person name="Asai D.J."/>
            <person name="Wilkes D.E."/>
            <person name="Wang Y."/>
            <person name="Cai H."/>
            <person name="Collins K."/>
            <person name="Stewart B.A."/>
            <person name="Lee S.R."/>
            <person name="Wilamowska K."/>
            <person name="Weinberg Z."/>
            <person name="Ruzzo W.L."/>
            <person name="Wloga D."/>
            <person name="Gaertig J."/>
            <person name="Frankel J."/>
            <person name="Tsao C.-C."/>
            <person name="Gorovsky M.A."/>
            <person name="Keeling P.J."/>
            <person name="Waller R.F."/>
            <person name="Patron N.J."/>
            <person name="Cherry J.M."/>
            <person name="Stover N.A."/>
            <person name="Krieger C.J."/>
            <person name="del Toro C."/>
            <person name="Ryder H.F."/>
            <person name="Williamson S.C."/>
            <person name="Barbeau R.A."/>
            <person name="Hamilton E.P."/>
            <person name="Orias E."/>
        </authorList>
    </citation>
    <scope>NUCLEOTIDE SEQUENCE [LARGE SCALE GENOMIC DNA]</scope>
    <source>
        <strain evidence="11">SB210</strain>
    </source>
</reference>
<dbReference type="KEGG" id="tet:TTHERM_00411530"/>
<dbReference type="OrthoDB" id="445566at2759"/>
<dbReference type="GeneID" id="7825454"/>